<dbReference type="SUPFAM" id="SSF143724">
    <property type="entry name" value="PHP14-like"/>
    <property type="match status" value="1"/>
</dbReference>
<evidence type="ECO:0000256" key="2">
    <source>
        <dbReference type="ARBA" id="ARBA00022679"/>
    </source>
</evidence>
<feature type="domain" description="Polyphosphate kinase C-terminal" evidence="12">
    <location>
        <begin position="517"/>
        <end position="690"/>
    </location>
</feature>
<feature type="binding site" evidence="8">
    <location>
        <position position="418"/>
    </location>
    <ligand>
        <name>Mg(2+)</name>
        <dbReference type="ChEBI" id="CHEBI:18420"/>
    </ligand>
</feature>
<feature type="binding site" evidence="8">
    <location>
        <position position="388"/>
    </location>
    <ligand>
        <name>Mg(2+)</name>
        <dbReference type="ChEBI" id="CHEBI:18420"/>
    </ligand>
</feature>
<dbReference type="InterPro" id="IPR025198">
    <property type="entry name" value="PPK_N_dom"/>
</dbReference>
<evidence type="ECO:0000256" key="9">
    <source>
        <dbReference type="RuleBase" id="RU003800"/>
    </source>
</evidence>
<dbReference type="Gene3D" id="3.30.870.10">
    <property type="entry name" value="Endonuclease Chain A"/>
    <property type="match status" value="2"/>
</dbReference>
<dbReference type="EMBL" id="PGTN01000014">
    <property type="protein sequence ID" value="PJF48461.1"/>
    <property type="molecule type" value="Genomic_DNA"/>
</dbReference>
<dbReference type="InterPro" id="IPR036832">
    <property type="entry name" value="PPK_N_dom_sf"/>
</dbReference>
<dbReference type="GO" id="GO:0008976">
    <property type="term" value="F:polyphosphate kinase activity"/>
    <property type="evidence" value="ECO:0007669"/>
    <property type="project" value="UniProtKB-UniRule"/>
</dbReference>
<dbReference type="NCBIfam" id="TIGR03705">
    <property type="entry name" value="poly_P_kin"/>
    <property type="match status" value="1"/>
</dbReference>
<evidence type="ECO:0000256" key="8">
    <source>
        <dbReference type="HAMAP-Rule" id="MF_00347"/>
    </source>
</evidence>
<organism evidence="14 15">
    <name type="scientific">Candidatus Thermofonsia Clade 3 bacterium</name>
    <dbReference type="NCBI Taxonomy" id="2364212"/>
    <lineage>
        <taxon>Bacteria</taxon>
        <taxon>Bacillati</taxon>
        <taxon>Chloroflexota</taxon>
        <taxon>Candidatus Thermofontia</taxon>
        <taxon>Candidatus Thermofonsia Clade 3</taxon>
    </lineage>
</organism>
<dbReference type="SUPFAM" id="SSF56024">
    <property type="entry name" value="Phospholipase D/nuclease"/>
    <property type="match status" value="2"/>
</dbReference>
<protein>
    <recommendedName>
        <fullName evidence="8 9">Polyphosphate kinase</fullName>
        <ecNumber evidence="8 9">2.7.4.1</ecNumber>
    </recommendedName>
    <alternativeName>
        <fullName evidence="8">ATP-polyphosphate phosphotransferase</fullName>
    </alternativeName>
    <alternativeName>
        <fullName evidence="8">Polyphosphoric acid kinase</fullName>
    </alternativeName>
</protein>
<accession>A0A2M8QF91</accession>
<keyword evidence="5 8" id="KW-0418">Kinase</keyword>
<evidence type="ECO:0000259" key="11">
    <source>
        <dbReference type="Pfam" id="PF13089"/>
    </source>
</evidence>
<dbReference type="PIRSF" id="PIRSF015589">
    <property type="entry name" value="PP_kinase"/>
    <property type="match status" value="1"/>
</dbReference>
<dbReference type="FunFam" id="3.30.870.10:FF:000001">
    <property type="entry name" value="Polyphosphate kinase"/>
    <property type="match status" value="1"/>
</dbReference>
<feature type="domain" description="Polyphosphate kinase C-terminal" evidence="13">
    <location>
        <begin position="344"/>
        <end position="510"/>
    </location>
</feature>
<feature type="domain" description="Polyphosphate kinase middle" evidence="10">
    <location>
        <begin position="137"/>
        <end position="318"/>
    </location>
</feature>
<evidence type="ECO:0000259" key="10">
    <source>
        <dbReference type="Pfam" id="PF02503"/>
    </source>
</evidence>
<feature type="domain" description="Polyphosphate kinase N-terminal" evidence="11">
    <location>
        <begin position="23"/>
        <end position="127"/>
    </location>
</feature>
<comment type="similarity">
    <text evidence="8 9">Belongs to the polyphosphate kinase 1 (PPK1) family.</text>
</comment>
<keyword evidence="7 8" id="KW-0460">Magnesium</keyword>
<keyword evidence="1 8" id="KW-0597">Phosphoprotein</keyword>
<dbReference type="NCBIfam" id="NF003918">
    <property type="entry name" value="PRK05443.1-2"/>
    <property type="match status" value="1"/>
</dbReference>
<dbReference type="NCBIfam" id="NF003917">
    <property type="entry name" value="PRK05443.1-1"/>
    <property type="match status" value="1"/>
</dbReference>
<evidence type="ECO:0000256" key="5">
    <source>
        <dbReference type="ARBA" id="ARBA00022777"/>
    </source>
</evidence>
<keyword evidence="2 8" id="KW-0808">Transferase</keyword>
<dbReference type="InterPro" id="IPR025200">
    <property type="entry name" value="PPK_C_dom2"/>
</dbReference>
<dbReference type="GO" id="GO:0046872">
    <property type="term" value="F:metal ion binding"/>
    <property type="evidence" value="ECO:0007669"/>
    <property type="project" value="UniProtKB-KW"/>
</dbReference>
<comment type="PTM">
    <text evidence="8 9">An intermediate of this reaction is the autophosphorylated ppk in which a phosphate is covalently linked to a histidine residue through a N-P bond.</text>
</comment>
<dbReference type="Pfam" id="PF13089">
    <property type="entry name" value="PP_kinase_N"/>
    <property type="match status" value="1"/>
</dbReference>
<evidence type="ECO:0000256" key="6">
    <source>
        <dbReference type="ARBA" id="ARBA00022840"/>
    </source>
</evidence>
<feature type="binding site" evidence="8">
    <location>
        <position position="578"/>
    </location>
    <ligand>
        <name>ATP</name>
        <dbReference type="ChEBI" id="CHEBI:30616"/>
    </ligand>
</feature>
<evidence type="ECO:0000259" key="13">
    <source>
        <dbReference type="Pfam" id="PF17941"/>
    </source>
</evidence>
<keyword evidence="3 8" id="KW-0479">Metal-binding</keyword>
<comment type="function">
    <text evidence="8 9">Catalyzes the reversible transfer of the terminal phosphate of ATP to form a long-chain polyphosphate (polyP).</text>
</comment>
<evidence type="ECO:0000259" key="12">
    <source>
        <dbReference type="Pfam" id="PF13090"/>
    </source>
</evidence>
<dbReference type="Gene3D" id="3.30.1840.10">
    <property type="entry name" value="Polyphosphate kinase middle domain"/>
    <property type="match status" value="1"/>
</dbReference>
<dbReference type="CDD" id="cd09165">
    <property type="entry name" value="PLDc_PaPPK1_C1_like"/>
    <property type="match status" value="1"/>
</dbReference>
<feature type="binding site" evidence="8">
    <location>
        <position position="606"/>
    </location>
    <ligand>
        <name>ATP</name>
        <dbReference type="ChEBI" id="CHEBI:30616"/>
    </ligand>
</feature>
<comment type="cofactor">
    <cofactor evidence="8">
        <name>Mg(2+)</name>
        <dbReference type="ChEBI" id="CHEBI:18420"/>
    </cofactor>
</comment>
<evidence type="ECO:0000313" key="15">
    <source>
        <dbReference type="Proteomes" id="UP000230790"/>
    </source>
</evidence>
<dbReference type="Proteomes" id="UP000230790">
    <property type="component" value="Unassembled WGS sequence"/>
</dbReference>
<dbReference type="PANTHER" id="PTHR30218:SF0">
    <property type="entry name" value="POLYPHOSPHATE KINASE"/>
    <property type="match status" value="1"/>
</dbReference>
<dbReference type="Gene3D" id="1.20.58.310">
    <property type="entry name" value="Polyphosphate kinase N-terminal domain"/>
    <property type="match status" value="1"/>
</dbReference>
<evidence type="ECO:0000256" key="3">
    <source>
        <dbReference type="ARBA" id="ARBA00022723"/>
    </source>
</evidence>
<dbReference type="EC" id="2.7.4.1" evidence="8 9"/>
<dbReference type="HAMAP" id="MF_00347">
    <property type="entry name" value="Polyphosphate_kinase"/>
    <property type="match status" value="1"/>
</dbReference>
<dbReference type="InterPro" id="IPR024953">
    <property type="entry name" value="PP_kinase_middle"/>
</dbReference>
<dbReference type="Pfam" id="PF13090">
    <property type="entry name" value="PP_kinase_C"/>
    <property type="match status" value="1"/>
</dbReference>
<dbReference type="GO" id="GO:0006799">
    <property type="term" value="P:polyphosphate biosynthetic process"/>
    <property type="evidence" value="ECO:0007669"/>
    <property type="project" value="UniProtKB-UniRule"/>
</dbReference>
<dbReference type="InterPro" id="IPR003414">
    <property type="entry name" value="PP_kinase"/>
</dbReference>
<dbReference type="Pfam" id="PF02503">
    <property type="entry name" value="PP_kinase"/>
    <property type="match status" value="1"/>
</dbReference>
<dbReference type="GO" id="GO:0009358">
    <property type="term" value="C:polyphosphate kinase complex"/>
    <property type="evidence" value="ECO:0007669"/>
    <property type="project" value="InterPro"/>
</dbReference>
<dbReference type="CDD" id="cd09168">
    <property type="entry name" value="PLDc_PaPPK1_C2_like"/>
    <property type="match status" value="1"/>
</dbReference>
<feature type="active site" description="Phosphohistidine intermediate" evidence="8">
    <location>
        <position position="448"/>
    </location>
</feature>
<comment type="caution">
    <text evidence="14">The sequence shown here is derived from an EMBL/GenBank/DDBJ whole genome shotgun (WGS) entry which is preliminary data.</text>
</comment>
<comment type="catalytic activity">
    <reaction evidence="8 9">
        <text>[phosphate](n) + ATP = [phosphate](n+1) + ADP</text>
        <dbReference type="Rhea" id="RHEA:19573"/>
        <dbReference type="Rhea" id="RHEA-COMP:9859"/>
        <dbReference type="Rhea" id="RHEA-COMP:14280"/>
        <dbReference type="ChEBI" id="CHEBI:16838"/>
        <dbReference type="ChEBI" id="CHEBI:30616"/>
        <dbReference type="ChEBI" id="CHEBI:456216"/>
        <dbReference type="EC" id="2.7.4.1"/>
    </reaction>
</comment>
<gene>
    <name evidence="14" type="primary">ppk1</name>
    <name evidence="8" type="synonym">ppk</name>
    <name evidence="14" type="ORF">CUN48_03435</name>
</gene>
<sequence length="699" mass="79384">MLERRARLQSCSMTAAHLSGQLINRELSWLEFNRRVLQEAQDPTHPLLERAKFLAIFATNLDEFFMIRVAGLREQVMAGITRPGPEGIPPAQTLALVNERVRALQTEHLRTWCDVIQPALANHGVCVLDWNELTDAQRATATAYFHRTVFPILTPLAVDPAHPFPHISNLSLSLAVVIRGSRGRLHFARVKVPPLLPRFFPLNDCAEDERCERCFAWLDQIIAANVGALFPDMDIAGTYAFRVTRDADIEIQEDEADDLRSTVERSIRDRRFGSVVRLEVVHDMPQEVCDILTENLNLSSDEVFRLAGPLDLSSLWELHRLPLPELKDPPLSPRIPNDWNNSEDIFARIRRGDVLLHHPYDSFAPVVEFVRAAARDPHVLAIKQTLYRVGSNSPIVEALMEAVTNGKQVAVLVELKARFDEENNIQWTRALEEVGVHVVYGLPGYKVHAKACMVVRRDPDGEIRRYVHLSTGNYNASTARVYTDLGLFTCDPEIGQDVAELFNNLTGYFRQKSYRRLLVAPVTLRRRMTELIEREIAHHLRHGGGHLIFKVNQLVDPEMIHLLYRASQAGVKVDLLVRGMCSLRPGVPNLSENIRVVSIVGRFLEHSRVYYFRNNGDEEIYSGSADLMERNLDRRVETVYPILDPSIKRRIKVEILDLGLRDNVKARLMQPDGTYIFVSRGQGEQEINSQLKLLGTGCD</sequence>
<dbReference type="NCBIfam" id="NF003921">
    <property type="entry name" value="PRK05443.2-2"/>
    <property type="match status" value="1"/>
</dbReference>
<name>A0A2M8QF91_9CHLR</name>
<evidence type="ECO:0000313" key="14">
    <source>
        <dbReference type="EMBL" id="PJF48461.1"/>
    </source>
</evidence>
<dbReference type="GO" id="GO:0005524">
    <property type="term" value="F:ATP binding"/>
    <property type="evidence" value="ECO:0007669"/>
    <property type="project" value="UniProtKB-KW"/>
</dbReference>
<evidence type="ECO:0000256" key="7">
    <source>
        <dbReference type="ARBA" id="ARBA00022842"/>
    </source>
</evidence>
<dbReference type="SUPFAM" id="SSF140356">
    <property type="entry name" value="PPK N-terminal domain-like"/>
    <property type="match status" value="1"/>
</dbReference>
<proteinExistence type="inferred from homology"/>
<dbReference type="PANTHER" id="PTHR30218">
    <property type="entry name" value="POLYPHOSPHATE KINASE"/>
    <property type="match status" value="1"/>
</dbReference>
<dbReference type="AlphaFoldDB" id="A0A2M8QF91"/>
<keyword evidence="4 8" id="KW-0547">Nucleotide-binding</keyword>
<feature type="binding site" evidence="8">
    <location>
        <position position="60"/>
    </location>
    <ligand>
        <name>ATP</name>
        <dbReference type="ChEBI" id="CHEBI:30616"/>
    </ligand>
</feature>
<dbReference type="InterPro" id="IPR041108">
    <property type="entry name" value="PP_kinase_C_1"/>
</dbReference>
<keyword evidence="6 8" id="KW-0067">ATP-binding</keyword>
<dbReference type="Pfam" id="PF17941">
    <property type="entry name" value="PP_kinase_C_1"/>
    <property type="match status" value="1"/>
</dbReference>
<evidence type="ECO:0000256" key="1">
    <source>
        <dbReference type="ARBA" id="ARBA00022553"/>
    </source>
</evidence>
<dbReference type="InterPro" id="IPR036830">
    <property type="entry name" value="PP_kinase_middle_dom_sf"/>
</dbReference>
<evidence type="ECO:0000256" key="4">
    <source>
        <dbReference type="ARBA" id="ARBA00022741"/>
    </source>
</evidence>
<feature type="binding site" evidence="8">
    <location>
        <position position="482"/>
    </location>
    <ligand>
        <name>ATP</name>
        <dbReference type="ChEBI" id="CHEBI:30616"/>
    </ligand>
</feature>
<reference evidence="14 15" key="1">
    <citation type="submission" date="2017-11" db="EMBL/GenBank/DDBJ databases">
        <title>Evolution of Phototrophy in the Chloroflexi Phylum Driven by Horizontal Gene Transfer.</title>
        <authorList>
            <person name="Ward L.M."/>
            <person name="Hemp J."/>
            <person name="Shih P.M."/>
            <person name="Mcglynn S.E."/>
            <person name="Fischer W."/>
        </authorList>
    </citation>
    <scope>NUCLEOTIDE SEQUENCE [LARGE SCALE GENOMIC DNA]</scope>
    <source>
        <strain evidence="14">JP3_7</strain>
    </source>
</reference>